<dbReference type="InterPro" id="IPR013324">
    <property type="entry name" value="RNA_pol_sigma_r3/r4-like"/>
</dbReference>
<dbReference type="GO" id="GO:0016987">
    <property type="term" value="F:sigma factor activity"/>
    <property type="evidence" value="ECO:0007669"/>
    <property type="project" value="UniProtKB-KW"/>
</dbReference>
<dbReference type="EMBL" id="KJ916977">
    <property type="protein sequence ID" value="AKC88746.1"/>
    <property type="molecule type" value="mRNA"/>
</dbReference>
<feature type="domain" description="RNA polymerase sigma-70 region 4" evidence="9">
    <location>
        <begin position="448"/>
        <end position="501"/>
    </location>
</feature>
<dbReference type="NCBIfam" id="TIGR02937">
    <property type="entry name" value="sigma70-ECF"/>
    <property type="match status" value="1"/>
</dbReference>
<evidence type="ECO:0000259" key="8">
    <source>
        <dbReference type="Pfam" id="PF04542"/>
    </source>
</evidence>
<dbReference type="InterPro" id="IPR013325">
    <property type="entry name" value="RNA_pol_sigma_r2"/>
</dbReference>
<dbReference type="Gene3D" id="1.10.1740.10">
    <property type="match status" value="1"/>
</dbReference>
<dbReference type="InterPro" id="IPR007630">
    <property type="entry name" value="RNA_pol_sigma70_r4"/>
</dbReference>
<dbReference type="Pfam" id="PF04542">
    <property type="entry name" value="Sigma70_r2"/>
    <property type="match status" value="1"/>
</dbReference>
<comment type="similarity">
    <text evidence="1">Belongs to the sigma-70 factor family.</text>
</comment>
<gene>
    <name evidence="10" type="primary">sig5</name>
</gene>
<feature type="domain" description="RNA polymerase sigma-70 region 3" evidence="7">
    <location>
        <begin position="365"/>
        <end position="434"/>
    </location>
</feature>
<evidence type="ECO:0000256" key="4">
    <source>
        <dbReference type="ARBA" id="ARBA00023125"/>
    </source>
</evidence>
<keyword evidence="3" id="KW-0731">Sigma factor</keyword>
<accession>A0A0G2SUI2</accession>
<organism evidence="10">
    <name type="scientific">Monsonia emarginata</name>
    <dbReference type="NCBI Taxonomy" id="28966"/>
    <lineage>
        <taxon>Eukaryota</taxon>
        <taxon>Viridiplantae</taxon>
        <taxon>Streptophyta</taxon>
        <taxon>Embryophyta</taxon>
        <taxon>Tracheophyta</taxon>
        <taxon>Spermatophyta</taxon>
        <taxon>Magnoliopsida</taxon>
        <taxon>eudicotyledons</taxon>
        <taxon>Gunneridae</taxon>
        <taxon>Pentapetalae</taxon>
        <taxon>rosids</taxon>
        <taxon>malvids</taxon>
        <taxon>Geraniales</taxon>
        <taxon>Geraniaceae</taxon>
        <taxon>Monsonia</taxon>
    </lineage>
</organism>
<dbReference type="Gene3D" id="1.10.10.10">
    <property type="entry name" value="Winged helix-like DNA-binding domain superfamily/Winged helix DNA-binding domain"/>
    <property type="match status" value="3"/>
</dbReference>
<feature type="compositionally biased region" description="Basic residues" evidence="6">
    <location>
        <begin position="62"/>
        <end position="77"/>
    </location>
</feature>
<protein>
    <submittedName>
        <fullName evidence="10">Sigma factor</fullName>
    </submittedName>
</protein>
<dbReference type="PANTHER" id="PTHR30603">
    <property type="entry name" value="RNA POLYMERASE SIGMA FACTOR RPO"/>
    <property type="match status" value="1"/>
</dbReference>
<evidence type="ECO:0000259" key="9">
    <source>
        <dbReference type="Pfam" id="PF04545"/>
    </source>
</evidence>
<evidence type="ECO:0000256" key="1">
    <source>
        <dbReference type="ARBA" id="ARBA00007788"/>
    </source>
</evidence>
<reference evidence="10" key="1">
    <citation type="journal article" date="2015" name="Plant Cell">
        <title>Coordinated rates of evolution between interacting plastid and nuclear genes in Geraniaceae.</title>
        <authorList>
            <person name="Zhang J."/>
            <person name="Ruhlman T.A."/>
            <person name="Sabir J."/>
            <person name="Blazier J.C."/>
            <person name="Jansen R.K."/>
        </authorList>
    </citation>
    <scope>NUCLEOTIDE SEQUENCE</scope>
</reference>
<feature type="domain" description="RNA polymerase sigma-70 region 2" evidence="8">
    <location>
        <begin position="281"/>
        <end position="349"/>
    </location>
</feature>
<evidence type="ECO:0000313" key="10">
    <source>
        <dbReference type="EMBL" id="AKC88746.1"/>
    </source>
</evidence>
<dbReference type="PANTHER" id="PTHR30603:SF4">
    <property type="entry name" value="RNA POLYMERASE SIGMA FACTOR SIGE, CHLOROPLASTIC_MITOCHONDRIAL"/>
    <property type="match status" value="1"/>
</dbReference>
<evidence type="ECO:0000256" key="6">
    <source>
        <dbReference type="SAM" id="MobiDB-lite"/>
    </source>
</evidence>
<feature type="domain" description="RNA polymerase sigma-70 region 3" evidence="7">
    <location>
        <begin position="238"/>
        <end position="276"/>
    </location>
</feature>
<evidence type="ECO:0000256" key="2">
    <source>
        <dbReference type="ARBA" id="ARBA00023015"/>
    </source>
</evidence>
<dbReference type="GO" id="GO:0071482">
    <property type="term" value="P:cellular response to light stimulus"/>
    <property type="evidence" value="ECO:0007669"/>
    <property type="project" value="UniProtKB-ARBA"/>
</dbReference>
<sequence length="513" mass="59057">MGVVYISSSAARSPIGMGIQYSTERFRFRRPSIVAFKEDKPNKISLVGPPEKLPLPIETPKKQQKKRGRGTKASKRVKAVSEEEASPCTLEVDYNEEAAKLENIFKLSPATDCSEDEDIDGTMRRRLLRRRKVGGHDGKLEKKTADNVVRNQAKKVKRLDLDKRIALNKEKKMDALLSLNNKKPMDENEKKLQLVREYTGFASFASLDWKTMKIPPVLPSSEQAWLFKLMQPMKALWKVQEDLQKKIGREPKYQELAEAMSINVNEVRKQLDNGRAARNKLITHNLRLVLFVINKYFQDFGDGLELVDLCLAGVQGLITAIDRFELKKSFRLSTYAVFWIRHAIMRYMTASHIFRVPFGLESLRLEIQKAKQELSLQLHRPPTENEIIEKLGISPERYRRAMRASMPVYSLNAKHLITQEELIDGISDDNGGDNRRQRALLRLALDDVLDSLKPKESMVIRQRFGLDGKGNRSLGEIAGNLNISREMVRKHEMKAMMKLKHPTRMDYLRRYLV</sequence>
<evidence type="ECO:0000256" key="5">
    <source>
        <dbReference type="ARBA" id="ARBA00023163"/>
    </source>
</evidence>
<feature type="region of interest" description="Disordered" evidence="6">
    <location>
        <begin position="45"/>
        <end position="77"/>
    </location>
</feature>
<evidence type="ECO:0000256" key="3">
    <source>
        <dbReference type="ARBA" id="ARBA00023082"/>
    </source>
</evidence>
<dbReference type="PRINTS" id="PR00046">
    <property type="entry name" value="SIGMA70FCT"/>
</dbReference>
<evidence type="ECO:0000259" key="7">
    <source>
        <dbReference type="Pfam" id="PF04539"/>
    </source>
</evidence>
<proteinExistence type="evidence at transcript level"/>
<dbReference type="InterPro" id="IPR007627">
    <property type="entry name" value="RNA_pol_sigma70_r2"/>
</dbReference>
<dbReference type="InterPro" id="IPR014284">
    <property type="entry name" value="RNA_pol_sigma-70_dom"/>
</dbReference>
<dbReference type="Pfam" id="PF04545">
    <property type="entry name" value="Sigma70_r4"/>
    <property type="match status" value="1"/>
</dbReference>
<dbReference type="InterPro" id="IPR036388">
    <property type="entry name" value="WH-like_DNA-bd_sf"/>
</dbReference>
<name>A0A0G2SUI2_9ROSI</name>
<dbReference type="GO" id="GO:0006352">
    <property type="term" value="P:DNA-templated transcription initiation"/>
    <property type="evidence" value="ECO:0007669"/>
    <property type="project" value="InterPro"/>
</dbReference>
<dbReference type="Pfam" id="PF04539">
    <property type="entry name" value="Sigma70_r3"/>
    <property type="match status" value="2"/>
</dbReference>
<dbReference type="InterPro" id="IPR000943">
    <property type="entry name" value="RNA_pol_sigma70"/>
</dbReference>
<dbReference type="SUPFAM" id="SSF88946">
    <property type="entry name" value="Sigma2 domain of RNA polymerase sigma factors"/>
    <property type="match status" value="1"/>
</dbReference>
<dbReference type="SUPFAM" id="SSF88659">
    <property type="entry name" value="Sigma3 and sigma4 domains of RNA polymerase sigma factors"/>
    <property type="match status" value="2"/>
</dbReference>
<keyword evidence="4" id="KW-0238">DNA-binding</keyword>
<dbReference type="AlphaFoldDB" id="A0A0G2SUI2"/>
<dbReference type="InterPro" id="IPR007624">
    <property type="entry name" value="RNA_pol_sigma70_r3"/>
</dbReference>
<dbReference type="GO" id="GO:0003677">
    <property type="term" value="F:DNA binding"/>
    <property type="evidence" value="ECO:0007669"/>
    <property type="project" value="UniProtKB-KW"/>
</dbReference>
<keyword evidence="5" id="KW-0804">Transcription</keyword>
<keyword evidence="2" id="KW-0805">Transcription regulation</keyword>
<dbReference type="InterPro" id="IPR050239">
    <property type="entry name" value="Sigma-70_RNA_pol_init_factors"/>
</dbReference>